<dbReference type="Proteomes" id="UP001596545">
    <property type="component" value="Unassembled WGS sequence"/>
</dbReference>
<evidence type="ECO:0000256" key="1">
    <source>
        <dbReference type="SAM" id="Phobius"/>
    </source>
</evidence>
<protein>
    <recommendedName>
        <fullName evidence="4">VanZ like family protein</fullName>
    </recommendedName>
</protein>
<keyword evidence="1" id="KW-1133">Transmembrane helix</keyword>
<evidence type="ECO:0000313" key="2">
    <source>
        <dbReference type="EMBL" id="MFC7324557.1"/>
    </source>
</evidence>
<accession>A0ABD6AKL2</accession>
<sequence length="162" mass="15802">MRVTGTDDDRAEPSAGRAAVGFALAVLVASTLPVSWAARAVDAVGRVVGAVGGGDAVGRGDPLGGGGGTLPVDIGLTDPFHLVGYAVLTVLASRAIGRGRRGLPLAAGAAVAFGFGIELVQAPIPWRSFAWGDAAVNAVGAGLGAAAVVAAAALREIAGEPR</sequence>
<dbReference type="AlphaFoldDB" id="A0ABD6AKL2"/>
<evidence type="ECO:0008006" key="4">
    <source>
        <dbReference type="Google" id="ProtNLM"/>
    </source>
</evidence>
<dbReference type="RefSeq" id="WP_256409267.1">
    <property type="nucleotide sequence ID" value="NZ_JANHDN010000004.1"/>
</dbReference>
<reference evidence="2 3" key="1">
    <citation type="journal article" date="2019" name="Int. J. Syst. Evol. Microbiol.">
        <title>The Global Catalogue of Microorganisms (GCM) 10K type strain sequencing project: providing services to taxonomists for standard genome sequencing and annotation.</title>
        <authorList>
            <consortium name="The Broad Institute Genomics Platform"/>
            <consortium name="The Broad Institute Genome Sequencing Center for Infectious Disease"/>
            <person name="Wu L."/>
            <person name="Ma J."/>
        </authorList>
    </citation>
    <scope>NUCLEOTIDE SEQUENCE [LARGE SCALE GENOMIC DNA]</scope>
    <source>
        <strain evidence="2 3">CGMCC 1.12554</strain>
    </source>
</reference>
<comment type="caution">
    <text evidence="2">The sequence shown here is derived from an EMBL/GenBank/DDBJ whole genome shotgun (WGS) entry which is preliminary data.</text>
</comment>
<organism evidence="2 3">
    <name type="scientific">Halorubrum rutilum</name>
    <dbReference type="NCBI Taxonomy" id="1364933"/>
    <lineage>
        <taxon>Archaea</taxon>
        <taxon>Methanobacteriati</taxon>
        <taxon>Methanobacteriota</taxon>
        <taxon>Stenosarchaea group</taxon>
        <taxon>Halobacteria</taxon>
        <taxon>Halobacteriales</taxon>
        <taxon>Haloferacaceae</taxon>
        <taxon>Halorubrum</taxon>
    </lineage>
</organism>
<keyword evidence="1" id="KW-0472">Membrane</keyword>
<feature type="transmembrane region" description="Helical" evidence="1">
    <location>
        <begin position="20"/>
        <end position="38"/>
    </location>
</feature>
<proteinExistence type="predicted"/>
<evidence type="ECO:0000313" key="3">
    <source>
        <dbReference type="Proteomes" id="UP001596545"/>
    </source>
</evidence>
<keyword evidence="1" id="KW-0812">Transmembrane</keyword>
<dbReference type="EMBL" id="JBHTBL010000005">
    <property type="protein sequence ID" value="MFC7324557.1"/>
    <property type="molecule type" value="Genomic_DNA"/>
</dbReference>
<name>A0ABD6AKL2_9EURY</name>
<feature type="transmembrane region" description="Helical" evidence="1">
    <location>
        <begin position="103"/>
        <end position="122"/>
    </location>
</feature>
<keyword evidence="3" id="KW-1185">Reference proteome</keyword>
<gene>
    <name evidence="2" type="ORF">ACFQMF_08195</name>
</gene>
<feature type="transmembrane region" description="Helical" evidence="1">
    <location>
        <begin position="134"/>
        <end position="154"/>
    </location>
</feature>